<sequence length="385" mass="41720">MRILHTSDWHIGRTFHGHPTLEALEGVLDALADAVRERNVDLVIVAGDVFDSATPSADAYRLLTRALTGLRDAGATVVATSGNHDSAARLGFQSDFAALAGIHVLTREESLDTPVTLEDEHGPVHVYGIPYLEPALIRHRYPDETLKTHAHALDFAMRRIRADHDSRGGRAVVISHCFAQGVSDAATDVERDITSGGLDLVPAQVFDGVDYVALGHIHGRAQLADGIRYSGAPLHYSFSEAGKPRGGWLVDLDADGLGAVEWVDLPVPRPLTVLTGTLDELLANPEYAEFEKDWVSAVLTDTVRPIDGMRKLQGRFPHCATMVHEPSTVADHGTRSYAERIQQRSDSEIIGGFLEFVRNGEGPSDAEVDVLREVIGELAGKEQAA</sequence>
<dbReference type="GO" id="GO:0004519">
    <property type="term" value="F:endonuclease activity"/>
    <property type="evidence" value="ECO:0007669"/>
    <property type="project" value="UniProtKB-KW"/>
</dbReference>
<dbReference type="InterPro" id="IPR004593">
    <property type="entry name" value="SbcD"/>
</dbReference>
<dbReference type="GO" id="GO:0006310">
    <property type="term" value="P:DNA recombination"/>
    <property type="evidence" value="ECO:0007669"/>
    <property type="project" value="UniProtKB-KW"/>
</dbReference>
<comment type="similarity">
    <text evidence="1 7">Belongs to the SbcD family.</text>
</comment>
<accession>A0A1H4LAN1</accession>
<evidence type="ECO:0000259" key="8">
    <source>
        <dbReference type="Pfam" id="PF00149"/>
    </source>
</evidence>
<evidence type="ECO:0000256" key="2">
    <source>
        <dbReference type="ARBA" id="ARBA00011322"/>
    </source>
</evidence>
<evidence type="ECO:0000259" key="9">
    <source>
        <dbReference type="Pfam" id="PF12320"/>
    </source>
</evidence>
<dbReference type="GO" id="GO:0006260">
    <property type="term" value="P:DNA replication"/>
    <property type="evidence" value="ECO:0007669"/>
    <property type="project" value="UniProtKB-KW"/>
</dbReference>
<dbReference type="PANTHER" id="PTHR30337:SF0">
    <property type="entry name" value="NUCLEASE SBCCD SUBUNIT D"/>
    <property type="match status" value="1"/>
</dbReference>
<dbReference type="STRING" id="640635.SAMN04489806_1469"/>
<protein>
    <recommendedName>
        <fullName evidence="3 7">Nuclease SbcCD subunit D</fullName>
    </recommendedName>
</protein>
<keyword evidence="7" id="KW-0255">Endonuclease</keyword>
<dbReference type="InterPro" id="IPR026843">
    <property type="entry name" value="SbcD_C"/>
</dbReference>
<dbReference type="Proteomes" id="UP000199183">
    <property type="component" value="Unassembled WGS sequence"/>
</dbReference>
<comment type="function">
    <text evidence="7">SbcCD cleaves DNA hairpin structures. These structures can inhibit DNA replication and are intermediates in certain DNA recombination reactions. The complex acts as a 3'-&gt;5' double strand exonuclease that can open hairpins. It also has a 5' single-strand endonuclease activity.</text>
</comment>
<organism evidence="10 11">
    <name type="scientific">Paramicrobacterium humi</name>
    <dbReference type="NCBI Taxonomy" id="640635"/>
    <lineage>
        <taxon>Bacteria</taxon>
        <taxon>Bacillati</taxon>
        <taxon>Actinomycetota</taxon>
        <taxon>Actinomycetes</taxon>
        <taxon>Micrococcales</taxon>
        <taxon>Microbacteriaceae</taxon>
        <taxon>Paramicrobacterium</taxon>
    </lineage>
</organism>
<dbReference type="Pfam" id="PF12320">
    <property type="entry name" value="SbcD_C"/>
    <property type="match status" value="1"/>
</dbReference>
<proteinExistence type="inferred from homology"/>
<dbReference type="OrthoDB" id="9773856at2"/>
<dbReference type="Pfam" id="PF00149">
    <property type="entry name" value="Metallophos"/>
    <property type="match status" value="1"/>
</dbReference>
<gene>
    <name evidence="7" type="primary">sbcD</name>
    <name evidence="10" type="ORF">SAMN04489806_1469</name>
</gene>
<feature type="domain" description="Nuclease SbcCD subunit D C-terminal" evidence="9">
    <location>
        <begin position="268"/>
        <end position="355"/>
    </location>
</feature>
<evidence type="ECO:0000313" key="11">
    <source>
        <dbReference type="Proteomes" id="UP000199183"/>
    </source>
</evidence>
<reference evidence="10 11" key="1">
    <citation type="submission" date="2016-10" db="EMBL/GenBank/DDBJ databases">
        <authorList>
            <person name="de Groot N.N."/>
        </authorList>
    </citation>
    <scope>NUCLEOTIDE SEQUENCE [LARGE SCALE GENOMIC DNA]</scope>
    <source>
        <strain evidence="10 11">DSM 21799</strain>
    </source>
</reference>
<dbReference type="CDD" id="cd00840">
    <property type="entry name" value="MPP_Mre11_N"/>
    <property type="match status" value="1"/>
</dbReference>
<evidence type="ECO:0000256" key="6">
    <source>
        <dbReference type="ARBA" id="ARBA00022839"/>
    </source>
</evidence>
<dbReference type="NCBIfam" id="TIGR00619">
    <property type="entry name" value="sbcd"/>
    <property type="match status" value="1"/>
</dbReference>
<dbReference type="SUPFAM" id="SSF56300">
    <property type="entry name" value="Metallo-dependent phosphatases"/>
    <property type="match status" value="1"/>
</dbReference>
<dbReference type="Gene3D" id="3.60.21.10">
    <property type="match status" value="1"/>
</dbReference>
<keyword evidence="4 7" id="KW-0540">Nuclease</keyword>
<keyword evidence="7" id="KW-0233">DNA recombination</keyword>
<evidence type="ECO:0000256" key="5">
    <source>
        <dbReference type="ARBA" id="ARBA00022801"/>
    </source>
</evidence>
<evidence type="ECO:0000256" key="7">
    <source>
        <dbReference type="RuleBase" id="RU363069"/>
    </source>
</evidence>
<dbReference type="PANTHER" id="PTHR30337">
    <property type="entry name" value="COMPONENT OF ATP-DEPENDENT DSDNA EXONUCLEASE"/>
    <property type="match status" value="1"/>
</dbReference>
<dbReference type="InterPro" id="IPR050535">
    <property type="entry name" value="DNA_Repair-Maintenance_Comp"/>
</dbReference>
<dbReference type="InterPro" id="IPR029052">
    <property type="entry name" value="Metallo-depent_PP-like"/>
</dbReference>
<name>A0A1H4LAN1_9MICO</name>
<keyword evidence="5 7" id="KW-0378">Hydrolase</keyword>
<dbReference type="EMBL" id="FNRY01000001">
    <property type="protein sequence ID" value="SEB67375.1"/>
    <property type="molecule type" value="Genomic_DNA"/>
</dbReference>
<evidence type="ECO:0000313" key="10">
    <source>
        <dbReference type="EMBL" id="SEB67375.1"/>
    </source>
</evidence>
<dbReference type="RefSeq" id="WP_091186944.1">
    <property type="nucleotide sequence ID" value="NZ_FNRY01000001.1"/>
</dbReference>
<dbReference type="AlphaFoldDB" id="A0A1H4LAN1"/>
<dbReference type="GO" id="GO:0008408">
    <property type="term" value="F:3'-5' exonuclease activity"/>
    <property type="evidence" value="ECO:0007669"/>
    <property type="project" value="InterPro"/>
</dbReference>
<keyword evidence="6 7" id="KW-0269">Exonuclease</keyword>
<feature type="domain" description="Calcineurin-like phosphoesterase" evidence="8">
    <location>
        <begin position="1"/>
        <end position="219"/>
    </location>
</feature>
<evidence type="ECO:0000256" key="4">
    <source>
        <dbReference type="ARBA" id="ARBA00022722"/>
    </source>
</evidence>
<dbReference type="InterPro" id="IPR004843">
    <property type="entry name" value="Calcineurin-like_PHP"/>
</dbReference>
<evidence type="ECO:0000256" key="3">
    <source>
        <dbReference type="ARBA" id="ARBA00013365"/>
    </source>
</evidence>
<dbReference type="InterPro" id="IPR041796">
    <property type="entry name" value="Mre11_N"/>
</dbReference>
<keyword evidence="7" id="KW-0235">DNA replication</keyword>
<evidence type="ECO:0000256" key="1">
    <source>
        <dbReference type="ARBA" id="ARBA00010555"/>
    </source>
</evidence>
<comment type="subunit">
    <text evidence="2 7">Heterodimer of SbcC and SbcD.</text>
</comment>
<keyword evidence="11" id="KW-1185">Reference proteome</keyword>